<dbReference type="InterPro" id="IPR012902">
    <property type="entry name" value="N_methyl_site"/>
</dbReference>
<dbReference type="PROSITE" id="PS00409">
    <property type="entry name" value="PROKAR_NTER_METHYL"/>
    <property type="match status" value="1"/>
</dbReference>
<evidence type="ECO:0000256" key="1">
    <source>
        <dbReference type="SAM" id="Phobius"/>
    </source>
</evidence>
<accession>A0A6I6ACR1</accession>
<dbReference type="NCBIfam" id="TIGR02532">
    <property type="entry name" value="IV_pilin_GFxxxE"/>
    <property type="match status" value="1"/>
</dbReference>
<feature type="domain" description="DUF1559" evidence="2">
    <location>
        <begin position="35"/>
        <end position="279"/>
    </location>
</feature>
<keyword evidence="1" id="KW-0812">Transmembrane</keyword>
<keyword evidence="1" id="KW-1133">Transmembrane helix</keyword>
<dbReference type="KEGG" id="gim:F1728_09375"/>
<dbReference type="Proteomes" id="UP000427281">
    <property type="component" value="Chromosome"/>
</dbReference>
<evidence type="ECO:0000313" key="3">
    <source>
        <dbReference type="EMBL" id="QGQ22871.1"/>
    </source>
</evidence>
<keyword evidence="4" id="KW-1185">Reference proteome</keyword>
<evidence type="ECO:0000259" key="2">
    <source>
        <dbReference type="Pfam" id="PF07596"/>
    </source>
</evidence>
<dbReference type="PANTHER" id="PTHR30093:SF2">
    <property type="entry name" value="TYPE II SECRETION SYSTEM PROTEIN H"/>
    <property type="match status" value="1"/>
</dbReference>
<dbReference type="Pfam" id="PF07596">
    <property type="entry name" value="SBP_bac_10"/>
    <property type="match status" value="1"/>
</dbReference>
<organism evidence="3 4">
    <name type="scientific">Gimesia benthica</name>
    <dbReference type="NCBI Taxonomy" id="2608982"/>
    <lineage>
        <taxon>Bacteria</taxon>
        <taxon>Pseudomonadati</taxon>
        <taxon>Planctomycetota</taxon>
        <taxon>Planctomycetia</taxon>
        <taxon>Planctomycetales</taxon>
        <taxon>Planctomycetaceae</taxon>
        <taxon>Gimesia</taxon>
    </lineage>
</organism>
<name>A0A6I6ACR1_9PLAN</name>
<dbReference type="RefSeq" id="WP_155363890.1">
    <property type="nucleotide sequence ID" value="NZ_CP043930.1"/>
</dbReference>
<proteinExistence type="predicted"/>
<dbReference type="EMBL" id="CP043930">
    <property type="protein sequence ID" value="QGQ22871.1"/>
    <property type="molecule type" value="Genomic_DNA"/>
</dbReference>
<dbReference type="Pfam" id="PF07963">
    <property type="entry name" value="N_methyl"/>
    <property type="match status" value="1"/>
</dbReference>
<reference evidence="3 4" key="1">
    <citation type="submission" date="2019-09" db="EMBL/GenBank/DDBJ databases">
        <title>Gimesia benthica sp. nov., a novel bacterium isolated from deep-sea water of the Northwest Indian Ocean.</title>
        <authorList>
            <person name="Dai X."/>
        </authorList>
    </citation>
    <scope>NUCLEOTIDE SEQUENCE [LARGE SCALE GENOMIC DNA]</scope>
    <source>
        <strain evidence="3 4">E7</strain>
    </source>
</reference>
<protein>
    <submittedName>
        <fullName evidence="3">DUF1559 domain-containing protein</fullName>
    </submittedName>
</protein>
<dbReference type="InterPro" id="IPR011453">
    <property type="entry name" value="DUF1559"/>
</dbReference>
<dbReference type="AlphaFoldDB" id="A0A6I6ACR1"/>
<dbReference type="InterPro" id="IPR045584">
    <property type="entry name" value="Pilin-like"/>
</dbReference>
<keyword evidence="1" id="KW-0472">Membrane</keyword>
<dbReference type="SUPFAM" id="SSF54523">
    <property type="entry name" value="Pili subunits"/>
    <property type="match status" value="1"/>
</dbReference>
<feature type="transmembrane region" description="Helical" evidence="1">
    <location>
        <begin position="12"/>
        <end position="34"/>
    </location>
</feature>
<dbReference type="Gene3D" id="3.30.700.10">
    <property type="entry name" value="Glycoprotein, Type 4 Pilin"/>
    <property type="match status" value="1"/>
</dbReference>
<sequence length="297" mass="32322">MKVQTHRPRGFTLIELLVVIAIIAILIALLLPAVQQAREAARRTSCKNNLKQLGLGLHNYHDTHGCYPPGYIYRPGASGNQLGFGWVAMILPMLDQANLYNEFNFNLPIFDAANLTAREKQIPGLLCPSDPVSENNFVEMGSSAERYAMGCYVASFGPPDLDATQEKRAGMFSRNSSTRARDIIDGMSNTLCVGERQNGAFRNGASHGNHFEYETTWAGAVRDISDPTDDHGHMVLFQSGHVPNSPQSDDRDVSAPHIGFAQFLLGDGSVRLIGSSIDFGVYTGLSTISGGEVIGEY</sequence>
<gene>
    <name evidence="3" type="ORF">F1728_09375</name>
</gene>
<dbReference type="PANTHER" id="PTHR30093">
    <property type="entry name" value="GENERAL SECRETION PATHWAY PROTEIN G"/>
    <property type="match status" value="1"/>
</dbReference>
<evidence type="ECO:0000313" key="4">
    <source>
        <dbReference type="Proteomes" id="UP000427281"/>
    </source>
</evidence>